<name>V5YTJ3_9CAUD</name>
<dbReference type="KEGG" id="vg:17825032"/>
<dbReference type="Pfam" id="PF11090">
    <property type="entry name" value="Phage_T7_Gp13"/>
    <property type="match status" value="1"/>
</dbReference>
<dbReference type="Proteomes" id="UP000203191">
    <property type="component" value="Segment"/>
</dbReference>
<proteinExistence type="predicted"/>
<protein>
    <submittedName>
        <fullName evidence="1">Putative internal virion protein A</fullName>
    </submittedName>
</protein>
<evidence type="ECO:0000313" key="1">
    <source>
        <dbReference type="EMBL" id="BAO20707.1"/>
    </source>
</evidence>
<evidence type="ECO:0000313" key="2">
    <source>
        <dbReference type="Proteomes" id="UP000203191"/>
    </source>
</evidence>
<dbReference type="RefSeq" id="YP_008873167.1">
    <property type="nucleotide sequence ID" value="NC_023005.1"/>
</dbReference>
<organism evidence="1 2">
    <name type="scientific">Pseudomonas phage PPpW-4</name>
    <dbReference type="NCBI Taxonomy" id="1279083"/>
    <lineage>
        <taxon>Viruses</taxon>
        <taxon>Duplodnaviria</taxon>
        <taxon>Heunggongvirae</taxon>
        <taxon>Uroviricota</taxon>
        <taxon>Caudoviricetes</taxon>
        <taxon>Autographivirales</taxon>
        <taxon>Autotranscriptaviridae</taxon>
        <taxon>Studiervirinae</taxon>
        <taxon>Phutvirus</taxon>
        <taxon>Phutvirus PPpW4</taxon>
    </lineage>
</organism>
<keyword evidence="2" id="KW-1185">Reference proteome</keyword>
<reference evidence="1 2" key="1">
    <citation type="journal article" date="2015" name="J Appl Environ Microbiol">
        <title>Complete Genome Sequence Analysis of Two Pseudomonas plecoglossicida Phages, Potential Therapeutic Agents.</title>
        <authorList>
            <person name="Kawato Y."/>
            <person name="Yasuike M."/>
            <person name="Nakamura Y."/>
            <person name="Shigenobu Y."/>
            <person name="Fujiwara A."/>
            <person name="Sano M."/>
            <person name="Nakai T."/>
        </authorList>
    </citation>
    <scope>NUCLEOTIDE SEQUENCE [LARGE SCALE GENOMIC DNA]</scope>
</reference>
<dbReference type="EMBL" id="AB775549">
    <property type="protein sequence ID" value="BAO20707.1"/>
    <property type="molecule type" value="Genomic_DNA"/>
</dbReference>
<accession>V5YTJ3</accession>
<dbReference type="InterPro" id="IPR020335">
    <property type="entry name" value="Phage_T7_Gp13"/>
</dbReference>
<dbReference type="OrthoDB" id="13458at10239"/>
<sequence>MILTKSTPDILGEAAYLASAGDRAEFNKMIAGRDMATVLLGSLDETSRAIVHDGKILAVGGSPDCLWFITTTHVDNLTPSERIDMLRLLKDHLEECRQRLRPDQMTNMVWSGNIQHIRLLTHLGARFADFEAQSPAGYPFRQFWL</sequence>
<dbReference type="GeneID" id="17825032"/>